<sequence>MIYKETADSALAALGSLNKRLQKIYKYHHQDLLEVDAYINKIKKLLQEIKEIVPEGQKRLFGEG</sequence>
<comment type="caution">
    <text evidence="1">The sequence shown here is derived from an EMBL/GenBank/DDBJ whole genome shotgun (WGS) entry which is preliminary data.</text>
</comment>
<reference evidence="1" key="1">
    <citation type="journal article" date="2015" name="Nature">
        <title>Complex archaea that bridge the gap between prokaryotes and eukaryotes.</title>
        <authorList>
            <person name="Spang A."/>
            <person name="Saw J.H."/>
            <person name="Jorgensen S.L."/>
            <person name="Zaremba-Niedzwiedzka K."/>
            <person name="Martijn J."/>
            <person name="Lind A.E."/>
            <person name="van Eijk R."/>
            <person name="Schleper C."/>
            <person name="Guy L."/>
            <person name="Ettema T.J."/>
        </authorList>
    </citation>
    <scope>NUCLEOTIDE SEQUENCE</scope>
</reference>
<evidence type="ECO:0000313" key="1">
    <source>
        <dbReference type="EMBL" id="KKL45058.1"/>
    </source>
</evidence>
<gene>
    <name evidence="1" type="ORF">LCGC14_2359520</name>
</gene>
<organism evidence="1">
    <name type="scientific">marine sediment metagenome</name>
    <dbReference type="NCBI Taxonomy" id="412755"/>
    <lineage>
        <taxon>unclassified sequences</taxon>
        <taxon>metagenomes</taxon>
        <taxon>ecological metagenomes</taxon>
    </lineage>
</organism>
<dbReference type="AlphaFoldDB" id="A0A0F9C6V4"/>
<dbReference type="EMBL" id="LAZR01034528">
    <property type="protein sequence ID" value="KKL45058.1"/>
    <property type="molecule type" value="Genomic_DNA"/>
</dbReference>
<proteinExistence type="predicted"/>
<name>A0A0F9C6V4_9ZZZZ</name>
<accession>A0A0F9C6V4</accession>
<protein>
    <submittedName>
        <fullName evidence="1">Uncharacterized protein</fullName>
    </submittedName>
</protein>